<feature type="non-terminal residue" evidence="2">
    <location>
        <position position="1"/>
    </location>
</feature>
<feature type="transmembrane region" description="Helical" evidence="1">
    <location>
        <begin position="32"/>
        <end position="51"/>
    </location>
</feature>
<keyword evidence="1" id="KW-0472">Membrane</keyword>
<organism evidence="2 3">
    <name type="scientific">Modestobacter versicolor</name>
    <dbReference type="NCBI Taxonomy" id="429133"/>
    <lineage>
        <taxon>Bacteria</taxon>
        <taxon>Bacillati</taxon>
        <taxon>Actinomycetota</taxon>
        <taxon>Actinomycetes</taxon>
        <taxon>Geodermatophilales</taxon>
        <taxon>Geodermatophilaceae</taxon>
        <taxon>Modestobacter</taxon>
    </lineage>
</organism>
<keyword evidence="1" id="KW-0812">Transmembrane</keyword>
<comment type="caution">
    <text evidence="2">The sequence shown here is derived from an EMBL/GenBank/DDBJ whole genome shotgun (WGS) entry which is preliminary data.</text>
</comment>
<accession>A0A323VCY8</accession>
<evidence type="ECO:0000313" key="3">
    <source>
        <dbReference type="Proteomes" id="UP000247602"/>
    </source>
</evidence>
<evidence type="ECO:0000256" key="1">
    <source>
        <dbReference type="SAM" id="Phobius"/>
    </source>
</evidence>
<dbReference type="AlphaFoldDB" id="A0A323VCY8"/>
<evidence type="ECO:0000313" key="2">
    <source>
        <dbReference type="EMBL" id="PZA21096.1"/>
    </source>
</evidence>
<gene>
    <name evidence="2" type="ORF">DMO24_12140</name>
</gene>
<dbReference type="RefSeq" id="WP_181428781.1">
    <property type="nucleotide sequence ID" value="NZ_QKNV01000116.1"/>
</dbReference>
<dbReference type="EMBL" id="QKNV01000116">
    <property type="protein sequence ID" value="PZA21096.1"/>
    <property type="molecule type" value="Genomic_DNA"/>
</dbReference>
<reference evidence="2 3" key="1">
    <citation type="submission" date="2018-06" db="EMBL/GenBank/DDBJ databases">
        <title>Draft genome sequence of Modestobacter versicolor CP153-2.</title>
        <authorList>
            <person name="Gundlapally S.R."/>
        </authorList>
    </citation>
    <scope>NUCLEOTIDE SEQUENCE [LARGE SCALE GENOMIC DNA]</scope>
    <source>
        <strain evidence="2 3">CP153-2</strain>
    </source>
</reference>
<proteinExistence type="predicted"/>
<keyword evidence="1" id="KW-1133">Transmembrane helix</keyword>
<name>A0A323VCY8_9ACTN</name>
<protein>
    <submittedName>
        <fullName evidence="2">Uncharacterized protein</fullName>
    </submittedName>
</protein>
<sequence length="59" mass="5798">YGALAGLGNPLDESGEDVSVASDDAALPAPGLSVPALLAVIALAGTSSALVKVRRARRP</sequence>
<keyword evidence="3" id="KW-1185">Reference proteome</keyword>
<dbReference type="Proteomes" id="UP000247602">
    <property type="component" value="Unassembled WGS sequence"/>
</dbReference>